<dbReference type="CDD" id="cd13401">
    <property type="entry name" value="Slt70-like"/>
    <property type="match status" value="1"/>
</dbReference>
<proteinExistence type="inferred from homology"/>
<dbReference type="Gene3D" id="1.10.530.10">
    <property type="match status" value="1"/>
</dbReference>
<sequence>MDGLRGTAVVLFACASVLGPGVAWAQAPGEDDSGDVMSEEKLEALLDTPTAQPSQDELTAEAFGPERLTSYFSEGLLAKARTEYDRGRYKAARALLATEAPPTLPGRYLQAQSALLARDFTTAAAEFTALAEDYTPLRDHCLMKAAESHERLRKPLRAAEQYGAVSPGSPLYPDARFAMARVLKRQLRIPEAMTALQEFIDHRQARGPDALRMKALLAYCDLARAAGQYNAEHRALLEVWATAPMSREADRARAMLRDLPLPMKWRVRRAEALVELHQNNAAMTMLNRSGPRTELPDELACRAQLTMGRALRKERLHRRAIQVLEPVARECMSPEQRPQALYLLGYSQSVVQPEAAIGTYATLAKDYPEHGYADDALFFEAWTLQRVGRTDEALSRYMELATRYASGNFAAEGLFRAFWLHMRKGDTAAALASLTAVEQLPQAARTDEALWRAKYWQARIQESGGAVDSALARYELIATERPAAWYGLLARARLAQHAPDRLSRLMQASATPEVMKASAAVPTPGSAPGSDEVWPLPPGPLQKDPRFVAGVELLRLGQPGVAEELLAVDTRGLAEAPSRLLYQTIRRTGRGRATRQVARMSLRQEASGPLSAASRPVWEATWPLAFRPLIQGYSRAARVDPDLLQGLIREESRFNPRARSSTGALGLAQLMPATARQVADSLKMAAVDEATLLQPAQNIRLGAAYLGQLLKHFDGNPAYAVAAYNAGPGAVERWRKALPQAELDEWVEHIAFEETREYVKRVLSSYSAYKLLYANQIPTTFQPARKAPLEAARTPSISPATGTGGSGRNVATPTSSVSTGR</sequence>
<feature type="compositionally biased region" description="Polar residues" evidence="3">
    <location>
        <begin position="809"/>
        <end position="821"/>
    </location>
</feature>
<organism evidence="6 7">
    <name type="scientific">Corallococcus sicarius</name>
    <dbReference type="NCBI Taxonomy" id="2316726"/>
    <lineage>
        <taxon>Bacteria</taxon>
        <taxon>Pseudomonadati</taxon>
        <taxon>Myxococcota</taxon>
        <taxon>Myxococcia</taxon>
        <taxon>Myxococcales</taxon>
        <taxon>Cystobacterineae</taxon>
        <taxon>Myxococcaceae</taxon>
        <taxon>Corallococcus</taxon>
    </lineage>
</organism>
<feature type="region of interest" description="Disordered" evidence="3">
    <location>
        <begin position="786"/>
        <end position="821"/>
    </location>
</feature>
<evidence type="ECO:0000256" key="4">
    <source>
        <dbReference type="SAM" id="SignalP"/>
    </source>
</evidence>
<evidence type="ECO:0000256" key="2">
    <source>
        <dbReference type="ARBA" id="ARBA00022729"/>
    </source>
</evidence>
<evidence type="ECO:0000256" key="3">
    <source>
        <dbReference type="SAM" id="MobiDB-lite"/>
    </source>
</evidence>
<dbReference type="SUPFAM" id="SSF53955">
    <property type="entry name" value="Lysozyme-like"/>
    <property type="match status" value="1"/>
</dbReference>
<evidence type="ECO:0000313" key="7">
    <source>
        <dbReference type="Proteomes" id="UP000273405"/>
    </source>
</evidence>
<feature type="signal peptide" evidence="4">
    <location>
        <begin position="1"/>
        <end position="25"/>
    </location>
</feature>
<dbReference type="GO" id="GO:0004553">
    <property type="term" value="F:hydrolase activity, hydrolyzing O-glycosyl compounds"/>
    <property type="evidence" value="ECO:0007669"/>
    <property type="project" value="InterPro"/>
</dbReference>
<comment type="caution">
    <text evidence="6">The sequence shown here is derived from an EMBL/GenBank/DDBJ whole genome shotgun (WGS) entry which is preliminary data.</text>
</comment>
<accession>A0A3A8N047</accession>
<dbReference type="InterPro" id="IPR008939">
    <property type="entry name" value="Lytic_TGlycosylase_superhlx_U"/>
</dbReference>
<evidence type="ECO:0000259" key="5">
    <source>
        <dbReference type="Pfam" id="PF01464"/>
    </source>
</evidence>
<keyword evidence="2 4" id="KW-0732">Signal</keyword>
<evidence type="ECO:0000256" key="1">
    <source>
        <dbReference type="ARBA" id="ARBA00007734"/>
    </source>
</evidence>
<dbReference type="OrthoDB" id="9781970at2"/>
<protein>
    <submittedName>
        <fullName evidence="6">Lytic transglycosylase</fullName>
    </submittedName>
</protein>
<comment type="similarity">
    <text evidence="1">Belongs to the transglycosylase Slt family.</text>
</comment>
<dbReference type="SUPFAM" id="SSF48435">
    <property type="entry name" value="Bacterial muramidases"/>
    <property type="match status" value="1"/>
</dbReference>
<dbReference type="RefSeq" id="WP_120628917.1">
    <property type="nucleotide sequence ID" value="NZ_RAWG01000270.1"/>
</dbReference>
<feature type="domain" description="Transglycosylase SLT" evidence="5">
    <location>
        <begin position="629"/>
        <end position="739"/>
    </location>
</feature>
<dbReference type="PANTHER" id="PTHR37423:SF2">
    <property type="entry name" value="MEMBRANE-BOUND LYTIC MUREIN TRANSGLYCOSYLASE C"/>
    <property type="match status" value="1"/>
</dbReference>
<dbReference type="InterPro" id="IPR008258">
    <property type="entry name" value="Transglycosylase_SLT_dom_1"/>
</dbReference>
<dbReference type="GO" id="GO:0042597">
    <property type="term" value="C:periplasmic space"/>
    <property type="evidence" value="ECO:0007669"/>
    <property type="project" value="InterPro"/>
</dbReference>
<name>A0A3A8N047_9BACT</name>
<dbReference type="EMBL" id="RAWG01000270">
    <property type="protein sequence ID" value="RKH36950.1"/>
    <property type="molecule type" value="Genomic_DNA"/>
</dbReference>
<keyword evidence="7" id="KW-1185">Reference proteome</keyword>
<dbReference type="Gene3D" id="1.25.40.10">
    <property type="entry name" value="Tetratricopeptide repeat domain"/>
    <property type="match status" value="3"/>
</dbReference>
<dbReference type="InterPro" id="IPR023346">
    <property type="entry name" value="Lysozyme-like_dom_sf"/>
</dbReference>
<evidence type="ECO:0000313" key="6">
    <source>
        <dbReference type="EMBL" id="RKH36950.1"/>
    </source>
</evidence>
<dbReference type="AlphaFoldDB" id="A0A3A8N047"/>
<gene>
    <name evidence="6" type="ORF">D7X12_31350</name>
</gene>
<reference evidence="7" key="1">
    <citation type="submission" date="2018-09" db="EMBL/GenBank/DDBJ databases">
        <authorList>
            <person name="Livingstone P.G."/>
            <person name="Whitworth D.E."/>
        </authorList>
    </citation>
    <scope>NUCLEOTIDE SEQUENCE [LARGE SCALE GENOMIC DNA]</scope>
    <source>
        <strain evidence="7">CA040B</strain>
    </source>
</reference>
<dbReference type="Proteomes" id="UP000273405">
    <property type="component" value="Unassembled WGS sequence"/>
</dbReference>
<dbReference type="InterPro" id="IPR011990">
    <property type="entry name" value="TPR-like_helical_dom_sf"/>
</dbReference>
<feature type="chain" id="PRO_5017322700" evidence="4">
    <location>
        <begin position="26"/>
        <end position="821"/>
    </location>
</feature>
<dbReference type="Pfam" id="PF01464">
    <property type="entry name" value="SLT"/>
    <property type="match status" value="1"/>
</dbReference>
<dbReference type="PANTHER" id="PTHR37423">
    <property type="entry name" value="SOLUBLE LYTIC MUREIN TRANSGLYCOSYLASE-RELATED"/>
    <property type="match status" value="1"/>
</dbReference>
<dbReference type="SUPFAM" id="SSF48452">
    <property type="entry name" value="TPR-like"/>
    <property type="match status" value="1"/>
</dbReference>